<dbReference type="PROSITE" id="PS51819">
    <property type="entry name" value="VOC"/>
    <property type="match status" value="1"/>
</dbReference>
<keyword evidence="4" id="KW-1185">Reference proteome</keyword>
<proteinExistence type="predicted"/>
<evidence type="ECO:0000313" key="2">
    <source>
        <dbReference type="EMBL" id="GAA4417121.1"/>
    </source>
</evidence>
<comment type="caution">
    <text evidence="3">The sequence shown here is derived from an EMBL/GenBank/DDBJ whole genome shotgun (WGS) entry which is preliminary data.</text>
</comment>
<dbReference type="EMBL" id="BAABGN010000004">
    <property type="protein sequence ID" value="GAA4420711.1"/>
    <property type="molecule type" value="Genomic_DNA"/>
</dbReference>
<reference evidence="3" key="3">
    <citation type="submission" date="2023-12" db="EMBL/GenBank/DDBJ databases">
        <authorList>
            <person name="Sun Q."/>
            <person name="Inoue M."/>
        </authorList>
    </citation>
    <scope>NUCLEOTIDE SEQUENCE</scope>
    <source>
        <strain evidence="3">JCM 17810</strain>
    </source>
</reference>
<dbReference type="EMBL" id="BAABGN010000002">
    <property type="protein sequence ID" value="GAA4417121.1"/>
    <property type="molecule type" value="Genomic_DNA"/>
</dbReference>
<dbReference type="InterPro" id="IPR029068">
    <property type="entry name" value="Glyas_Bleomycin-R_OHBP_Dase"/>
</dbReference>
<dbReference type="InterPro" id="IPR037523">
    <property type="entry name" value="VOC_core"/>
</dbReference>
<dbReference type="Pfam" id="PF00903">
    <property type="entry name" value="Glyoxalase"/>
    <property type="match status" value="1"/>
</dbReference>
<reference evidence="3" key="1">
    <citation type="journal article" date="2014" name="Int. J. Syst. Evol. Microbiol.">
        <title>Complete genome of a new Firmicutes species belonging to the dominant human colonic microbiota ('Ruminococcus bicirculans') reveals two chromosomes and a selective capacity to utilize plant glucans.</title>
        <authorList>
            <consortium name="NISC Comparative Sequencing Program"/>
            <person name="Wegmann U."/>
            <person name="Louis P."/>
            <person name="Goesmann A."/>
            <person name="Henrissat B."/>
            <person name="Duncan S.H."/>
            <person name="Flint H.J."/>
        </authorList>
    </citation>
    <scope>NUCLEOTIDE SEQUENCE</scope>
    <source>
        <strain evidence="3">JCM 17810</strain>
    </source>
</reference>
<accession>A0ABP8L296</accession>
<reference evidence="4" key="2">
    <citation type="journal article" date="2019" name="Int. J. Syst. Evol. Microbiol.">
        <title>The Global Catalogue of Microorganisms (GCM) 10K type strain sequencing project: providing services to taxonomists for standard genome sequencing and annotation.</title>
        <authorList>
            <consortium name="The Broad Institute Genomics Platform"/>
            <consortium name="The Broad Institute Genome Sequencing Center for Infectious Disease"/>
            <person name="Wu L."/>
            <person name="Ma J."/>
        </authorList>
    </citation>
    <scope>NUCLEOTIDE SEQUENCE [LARGE SCALE GENOMIC DNA]</scope>
    <source>
        <strain evidence="4">JCM 17810</strain>
    </source>
</reference>
<dbReference type="RefSeq" id="WP_345214938.1">
    <property type="nucleotide sequence ID" value="NZ_BAABGN010000002.1"/>
</dbReference>
<protein>
    <submittedName>
        <fullName evidence="3">VOC family protein</fullName>
    </submittedName>
</protein>
<dbReference type="PANTHER" id="PTHR34109">
    <property type="entry name" value="BNAUNNG04460D PROTEIN-RELATED"/>
    <property type="match status" value="1"/>
</dbReference>
<dbReference type="InterPro" id="IPR004360">
    <property type="entry name" value="Glyas_Fos-R_dOase_dom"/>
</dbReference>
<organism evidence="3 4">
    <name type="scientific">Georgenia halophila</name>
    <dbReference type="NCBI Taxonomy" id="620889"/>
    <lineage>
        <taxon>Bacteria</taxon>
        <taxon>Bacillati</taxon>
        <taxon>Actinomycetota</taxon>
        <taxon>Actinomycetes</taxon>
        <taxon>Micrococcales</taxon>
        <taxon>Bogoriellaceae</taxon>
        <taxon>Georgenia</taxon>
    </lineage>
</organism>
<sequence>MNTTASPASSAVPTPSSYRPEGFTTLTPLIVVSPARAAIDFYTDVFGARVTTRMDGPDGSVWHCELDLGTGRLQVMDPNPQFHTVGNAPGTDDVTFSLAIYVADVDTVTDEARARGARVREEPVDFEVTGDRFASIQDPYGVRWTVMSRITDKTDEEIQQNLDAWRTSME</sequence>
<evidence type="ECO:0000313" key="4">
    <source>
        <dbReference type="Proteomes" id="UP001500622"/>
    </source>
</evidence>
<dbReference type="PANTHER" id="PTHR34109:SF1">
    <property type="entry name" value="VOC DOMAIN-CONTAINING PROTEIN"/>
    <property type="match status" value="1"/>
</dbReference>
<gene>
    <name evidence="2" type="ORF">GCM10023169_05310</name>
    <name evidence="3" type="ORF">GCM10023169_12920</name>
</gene>
<dbReference type="Gene3D" id="3.30.720.110">
    <property type="match status" value="1"/>
</dbReference>
<dbReference type="Gene3D" id="3.30.720.120">
    <property type="match status" value="1"/>
</dbReference>
<name>A0ABP8L296_9MICO</name>
<dbReference type="Proteomes" id="UP001500622">
    <property type="component" value="Unassembled WGS sequence"/>
</dbReference>
<feature type="domain" description="VOC" evidence="1">
    <location>
        <begin position="22"/>
        <end position="149"/>
    </location>
</feature>
<evidence type="ECO:0000259" key="1">
    <source>
        <dbReference type="PROSITE" id="PS51819"/>
    </source>
</evidence>
<evidence type="ECO:0000313" key="3">
    <source>
        <dbReference type="EMBL" id="GAA4420711.1"/>
    </source>
</evidence>
<dbReference type="SUPFAM" id="SSF54593">
    <property type="entry name" value="Glyoxalase/Bleomycin resistance protein/Dihydroxybiphenyl dioxygenase"/>
    <property type="match status" value="1"/>
</dbReference>